<protein>
    <recommendedName>
        <fullName evidence="11">Wee1-like protein kinase</fullName>
        <ecNumber evidence="11">2.7.10.2</ecNumber>
    </recommendedName>
</protein>
<keyword evidence="9 11" id="KW-0539">Nucleus</keyword>
<evidence type="ECO:0000256" key="7">
    <source>
        <dbReference type="ARBA" id="ARBA00022842"/>
    </source>
</evidence>
<evidence type="ECO:0000256" key="5">
    <source>
        <dbReference type="ARBA" id="ARBA00022777"/>
    </source>
</evidence>
<feature type="domain" description="Protein kinase" evidence="13">
    <location>
        <begin position="285"/>
        <end position="562"/>
    </location>
</feature>
<evidence type="ECO:0000256" key="12">
    <source>
        <dbReference type="PROSITE-ProRule" id="PRU10141"/>
    </source>
</evidence>
<dbReference type="Proteomes" id="UP000694941">
    <property type="component" value="Unplaced"/>
</dbReference>
<evidence type="ECO:0000256" key="2">
    <source>
        <dbReference type="ARBA" id="ARBA00022679"/>
    </source>
</evidence>
<evidence type="ECO:0000256" key="4">
    <source>
        <dbReference type="ARBA" id="ARBA00022741"/>
    </source>
</evidence>
<keyword evidence="3 11" id="KW-0479">Metal-binding</keyword>
<reference evidence="15" key="1">
    <citation type="submission" date="2025-08" db="UniProtKB">
        <authorList>
            <consortium name="RefSeq"/>
        </authorList>
    </citation>
    <scope>IDENTIFICATION</scope>
    <source>
        <tissue evidence="15">Muscle</tissue>
    </source>
</reference>
<dbReference type="InterPro" id="IPR050339">
    <property type="entry name" value="CC_SR_Kinase"/>
</dbReference>
<dbReference type="RefSeq" id="XP_022256313.1">
    <property type="nucleotide sequence ID" value="XM_022400605.1"/>
</dbReference>
<feature type="binding site" evidence="12">
    <location>
        <position position="315"/>
    </location>
    <ligand>
        <name>ATP</name>
        <dbReference type="ChEBI" id="CHEBI:30616"/>
    </ligand>
</feature>
<dbReference type="PIRSF" id="PIRSF037281">
    <property type="entry name" value="Wee1-like_protein_kinase"/>
    <property type="match status" value="1"/>
</dbReference>
<keyword evidence="5 11" id="KW-0418">Kinase</keyword>
<comment type="similarity">
    <text evidence="10">Belongs to the protein kinase superfamily. Ser/Thr protein kinase family. GCN2 subfamily.</text>
</comment>
<dbReference type="PROSITE" id="PS50011">
    <property type="entry name" value="PROTEIN_KINASE_DOM"/>
    <property type="match status" value="1"/>
</dbReference>
<organism evidence="14 15">
    <name type="scientific">Limulus polyphemus</name>
    <name type="common">Atlantic horseshoe crab</name>
    <dbReference type="NCBI Taxonomy" id="6850"/>
    <lineage>
        <taxon>Eukaryota</taxon>
        <taxon>Metazoa</taxon>
        <taxon>Ecdysozoa</taxon>
        <taxon>Arthropoda</taxon>
        <taxon>Chelicerata</taxon>
        <taxon>Merostomata</taxon>
        <taxon>Xiphosura</taxon>
        <taxon>Limulidae</taxon>
        <taxon>Limulus</taxon>
    </lineage>
</organism>
<evidence type="ECO:0000256" key="10">
    <source>
        <dbReference type="ARBA" id="ARBA00037982"/>
    </source>
</evidence>
<comment type="similarity">
    <text evidence="11">Belongs to the protein kinase superfamily. Ser/Thr protein kinase family. WEE1 subfamily.</text>
</comment>
<comment type="subcellular location">
    <subcellularLocation>
        <location evidence="1 11">Nucleus</location>
    </subcellularLocation>
</comment>
<evidence type="ECO:0000256" key="8">
    <source>
        <dbReference type="ARBA" id="ARBA00023137"/>
    </source>
</evidence>
<dbReference type="InterPro" id="IPR011009">
    <property type="entry name" value="Kinase-like_dom_sf"/>
</dbReference>
<dbReference type="InterPro" id="IPR008271">
    <property type="entry name" value="Ser/Thr_kinase_AS"/>
</dbReference>
<dbReference type="Gene3D" id="3.30.200.20">
    <property type="entry name" value="Phosphorylase Kinase, domain 1"/>
    <property type="match status" value="1"/>
</dbReference>
<accession>A0ABM1TKA7</accession>
<dbReference type="PROSITE" id="PS00107">
    <property type="entry name" value="PROTEIN_KINASE_ATP"/>
    <property type="match status" value="1"/>
</dbReference>
<dbReference type="Gene3D" id="1.10.510.10">
    <property type="entry name" value="Transferase(Phosphotransferase) domain 1"/>
    <property type="match status" value="1"/>
</dbReference>
<dbReference type="PANTHER" id="PTHR11042">
    <property type="entry name" value="EUKARYOTIC TRANSLATION INITIATION FACTOR 2-ALPHA KINASE EIF2-ALPHA KINASE -RELATED"/>
    <property type="match status" value="1"/>
</dbReference>
<evidence type="ECO:0000313" key="14">
    <source>
        <dbReference type="Proteomes" id="UP000694941"/>
    </source>
</evidence>
<dbReference type="Pfam" id="PF00069">
    <property type="entry name" value="Pkinase"/>
    <property type="match status" value="1"/>
</dbReference>
<evidence type="ECO:0000256" key="1">
    <source>
        <dbReference type="ARBA" id="ARBA00004123"/>
    </source>
</evidence>
<gene>
    <name evidence="15" type="primary">LOC106471992</name>
</gene>
<comment type="catalytic activity">
    <reaction evidence="11">
        <text>L-tyrosyl-[protein] + ATP = O-phospho-L-tyrosyl-[protein] + ADP + H(+)</text>
        <dbReference type="Rhea" id="RHEA:10596"/>
        <dbReference type="Rhea" id="RHEA-COMP:10136"/>
        <dbReference type="Rhea" id="RHEA-COMP:20101"/>
        <dbReference type="ChEBI" id="CHEBI:15378"/>
        <dbReference type="ChEBI" id="CHEBI:30616"/>
        <dbReference type="ChEBI" id="CHEBI:46858"/>
        <dbReference type="ChEBI" id="CHEBI:61978"/>
        <dbReference type="ChEBI" id="CHEBI:456216"/>
        <dbReference type="EC" id="2.7.10.2"/>
    </reaction>
</comment>
<dbReference type="GeneID" id="106471992"/>
<evidence type="ECO:0000259" key="13">
    <source>
        <dbReference type="PROSITE" id="PS50011"/>
    </source>
</evidence>
<keyword evidence="4 11" id="KW-0547">Nucleotide-binding</keyword>
<dbReference type="InterPro" id="IPR000719">
    <property type="entry name" value="Prot_kinase_dom"/>
</dbReference>
<dbReference type="InterPro" id="IPR017441">
    <property type="entry name" value="Protein_kinase_ATP_BS"/>
</dbReference>
<sequence length="629" mass="70343">MLDQDTRIVQKLDNQTIADSEDSSYSSKSNILDGSGCFTIPVRTNIEEDISDSSSNFLRDNKKKNESNLIIVNAHNSPLGFRNRIDSRRTLSRRTKDISTNLNSTSTPGSDIRTLGNVKPSVSSGDTPPYNRVRALRLFESPQTPKTLLERAERSISASETENCRGLTHSRSWTGSMCRISRLGVTFDGTTSKVDILANSAKNSVKSRGPAANINPFTPTGMMLEARTKKRRKRGCYSMNKSIFNKSVDELIEEDCDTDSDDEDVLPPKRFNLSDINTSRYNAEFLELCQIGYGEFGGVYRCVNRLDGCEYAIKKSRNSIKGAFDEKVALNEVYAHAVLGKHPHVVRYYSAWAEDQHMIIQNEYCNGGSLANAVMENTRLGQHFTEEELKKILLHIAEGLKYIHSQALVHMDIKPGNIFISRNVKSIPTTSRGGDSSDDGFEDDDNDEEEVTYKIGDLGHVTSTANPQVEEGDCRYLPLEILHEDYSFLPKADIFSLGLTIFEAAGGGPLPKNGECWHLIRGGYLPTLSHCSYEFNKLLMQMIQSDPELRPSAAALIQHPVVVSYANKTKSQLRKELNAEKFKNELLSRQLQEAARCLQGVPVKPSISENRLNRVVKKKLTRSMSTTNF</sequence>
<dbReference type="SMART" id="SM00220">
    <property type="entry name" value="S_TKc"/>
    <property type="match status" value="1"/>
</dbReference>
<keyword evidence="14" id="KW-1185">Reference proteome</keyword>
<evidence type="ECO:0000313" key="15">
    <source>
        <dbReference type="RefSeq" id="XP_022256313.1"/>
    </source>
</evidence>
<keyword evidence="6 11" id="KW-0067">ATP-binding</keyword>
<dbReference type="InterPro" id="IPR017164">
    <property type="entry name" value="Wee1-like_protein_kinase"/>
</dbReference>
<keyword evidence="7" id="KW-0460">Magnesium</keyword>
<evidence type="ECO:0000256" key="9">
    <source>
        <dbReference type="ARBA" id="ARBA00023242"/>
    </source>
</evidence>
<keyword evidence="2 11" id="KW-0808">Transferase</keyword>
<evidence type="ECO:0000256" key="6">
    <source>
        <dbReference type="ARBA" id="ARBA00022840"/>
    </source>
</evidence>
<dbReference type="SUPFAM" id="SSF56112">
    <property type="entry name" value="Protein kinase-like (PK-like)"/>
    <property type="match status" value="1"/>
</dbReference>
<evidence type="ECO:0000256" key="3">
    <source>
        <dbReference type="ARBA" id="ARBA00022723"/>
    </source>
</evidence>
<dbReference type="PROSITE" id="PS00108">
    <property type="entry name" value="PROTEIN_KINASE_ST"/>
    <property type="match status" value="1"/>
</dbReference>
<name>A0ABM1TKA7_LIMPO</name>
<dbReference type="PANTHER" id="PTHR11042:SF185">
    <property type="entry name" value="WEE1-LIKE PROTEIN KINASE"/>
    <property type="match status" value="1"/>
</dbReference>
<keyword evidence="8 11" id="KW-0829">Tyrosine-protein kinase</keyword>
<dbReference type="EC" id="2.7.10.2" evidence="11"/>
<evidence type="ECO:0000256" key="11">
    <source>
        <dbReference type="PIRNR" id="PIRNR037281"/>
    </source>
</evidence>
<proteinExistence type="inferred from homology"/>